<keyword evidence="7" id="KW-0067">ATP-binding</keyword>
<evidence type="ECO:0000259" key="11">
    <source>
        <dbReference type="Pfam" id="PF07730"/>
    </source>
</evidence>
<evidence type="ECO:0000256" key="7">
    <source>
        <dbReference type="ARBA" id="ARBA00022840"/>
    </source>
</evidence>
<feature type="transmembrane region" description="Helical" evidence="9">
    <location>
        <begin position="393"/>
        <end position="412"/>
    </location>
</feature>
<proteinExistence type="predicted"/>
<evidence type="ECO:0000256" key="8">
    <source>
        <dbReference type="ARBA" id="ARBA00023012"/>
    </source>
</evidence>
<dbReference type="GO" id="GO:0016301">
    <property type="term" value="F:kinase activity"/>
    <property type="evidence" value="ECO:0007669"/>
    <property type="project" value="UniProtKB-KW"/>
</dbReference>
<dbReference type="EC" id="2.7.13.3" evidence="2"/>
<dbReference type="Proteomes" id="UP001602119">
    <property type="component" value="Unassembled WGS sequence"/>
</dbReference>
<evidence type="ECO:0000313" key="12">
    <source>
        <dbReference type="EMBL" id="MFF4778508.1"/>
    </source>
</evidence>
<evidence type="ECO:0000256" key="1">
    <source>
        <dbReference type="ARBA" id="ARBA00000085"/>
    </source>
</evidence>
<dbReference type="SUPFAM" id="SSF55874">
    <property type="entry name" value="ATPase domain of HSP90 chaperone/DNA topoisomerase II/histidine kinase"/>
    <property type="match status" value="1"/>
</dbReference>
<evidence type="ECO:0000256" key="9">
    <source>
        <dbReference type="SAM" id="Phobius"/>
    </source>
</evidence>
<evidence type="ECO:0000256" key="4">
    <source>
        <dbReference type="ARBA" id="ARBA00022679"/>
    </source>
</evidence>
<comment type="caution">
    <text evidence="12">The sequence shown here is derived from an EMBL/GenBank/DDBJ whole genome shotgun (WGS) entry which is preliminary data.</text>
</comment>
<keyword evidence="6 12" id="KW-0418">Kinase</keyword>
<dbReference type="PANTHER" id="PTHR24421">
    <property type="entry name" value="NITRATE/NITRITE SENSOR PROTEIN NARX-RELATED"/>
    <property type="match status" value="1"/>
</dbReference>
<dbReference type="Pfam" id="PF02518">
    <property type="entry name" value="HATPase_c"/>
    <property type="match status" value="1"/>
</dbReference>
<dbReference type="RefSeq" id="WP_387347063.1">
    <property type="nucleotide sequence ID" value="NZ_JBIAXI010000033.1"/>
</dbReference>
<dbReference type="InterPro" id="IPR003594">
    <property type="entry name" value="HATPase_dom"/>
</dbReference>
<feature type="transmembrane region" description="Helical" evidence="9">
    <location>
        <begin position="499"/>
        <end position="519"/>
    </location>
</feature>
<evidence type="ECO:0000256" key="3">
    <source>
        <dbReference type="ARBA" id="ARBA00022553"/>
    </source>
</evidence>
<protein>
    <recommendedName>
        <fullName evidence="2">histidine kinase</fullName>
        <ecNumber evidence="2">2.7.13.3</ecNumber>
    </recommendedName>
</protein>
<keyword evidence="9" id="KW-1133">Transmembrane helix</keyword>
<keyword evidence="8" id="KW-0902">Two-component regulatory system</keyword>
<feature type="transmembrane region" description="Helical" evidence="9">
    <location>
        <begin position="44"/>
        <end position="71"/>
    </location>
</feature>
<feature type="transmembrane region" description="Helical" evidence="9">
    <location>
        <begin position="476"/>
        <end position="493"/>
    </location>
</feature>
<gene>
    <name evidence="12" type="ORF">ACFY05_37365</name>
</gene>
<dbReference type="Pfam" id="PF07730">
    <property type="entry name" value="HisKA_3"/>
    <property type="match status" value="1"/>
</dbReference>
<dbReference type="InterPro" id="IPR011712">
    <property type="entry name" value="Sig_transdc_His_kin_sub3_dim/P"/>
</dbReference>
<keyword evidence="9" id="KW-0472">Membrane</keyword>
<evidence type="ECO:0000256" key="2">
    <source>
        <dbReference type="ARBA" id="ARBA00012438"/>
    </source>
</evidence>
<keyword evidence="13" id="KW-1185">Reference proteome</keyword>
<sequence length="714" mass="71923">MTPGADADSTALMIAGPAVGGPAASGPAVSARGVVGEPVAVPSVVVPGVTVAGVGVPVTVLACAVALYALARRRTAGASAPAVIAVAAATAGVVAGVGTSPRIIAACAALAFGMGAALWALGRSRRRRAAVREGSAHYFLQAPAVSRHAAREERTRFAAELHDVVAHRLTGVVVSAGAACRLDDPELRAEALRHAGEAGRAALAELDALADALDPPRSLRDLDVLVADRPSVRYTRSVAAATETSSALAFRVLREALTNAGRYAAGAPVRVTVDADGRDLVVDVQDGGGAPTGKGLGSGSGLDALRRAVAAAGGRLDAGPDGAGWRVLARLPDAAPAPTSVGEPPIGDGPARPALGPRGTLALGAALALLAFALPLGAGLIPAGGPDVFAASGAARGLLAVLLAAHAAPLAFRRAMPLAAPLTASAALLAWLACERLGWTAPHSTDVLLWCWWGDLVLVGSAASNAPSGLRARRTWPVPVVVAAVAGLALAGDGVTEPLLAWAVFTAGCAVPALAMWALGLRAGSRRRAVVAAEESRRDSVERHAADAARAERLRLIRGLRDTARARVAAVVAAADRGELPAVLAEGRAAMAVLRELLAELRADPGSDDDPPPTLAGIAGLAARHRAATRLTGEVRPFPPAVEVAAYRAVEALITDEARIGIHFASDALEITVTGAHEVAPPRGLRAMVDAADGTVTVADGGTVRVWLPGTVRT</sequence>
<keyword evidence="5" id="KW-0547">Nucleotide-binding</keyword>
<accession>A0ABW6VJU6</accession>
<dbReference type="InterPro" id="IPR050482">
    <property type="entry name" value="Sensor_HK_TwoCompSys"/>
</dbReference>
<comment type="catalytic activity">
    <reaction evidence="1">
        <text>ATP + protein L-histidine = ADP + protein N-phospho-L-histidine.</text>
        <dbReference type="EC" id="2.7.13.3"/>
    </reaction>
</comment>
<feature type="domain" description="Signal transduction histidine kinase subgroup 3 dimerisation and phosphoacceptor" evidence="11">
    <location>
        <begin position="153"/>
        <end position="216"/>
    </location>
</feature>
<evidence type="ECO:0000259" key="10">
    <source>
        <dbReference type="Pfam" id="PF02518"/>
    </source>
</evidence>
<dbReference type="CDD" id="cd16917">
    <property type="entry name" value="HATPase_UhpB-NarQ-NarX-like"/>
    <property type="match status" value="1"/>
</dbReference>
<keyword evidence="4" id="KW-0808">Transferase</keyword>
<feature type="transmembrane region" description="Helical" evidence="9">
    <location>
        <begin position="78"/>
        <end position="97"/>
    </location>
</feature>
<evidence type="ECO:0000256" key="6">
    <source>
        <dbReference type="ARBA" id="ARBA00022777"/>
    </source>
</evidence>
<name>A0ABW6VJU6_MICFU</name>
<evidence type="ECO:0000313" key="13">
    <source>
        <dbReference type="Proteomes" id="UP001602119"/>
    </source>
</evidence>
<evidence type="ECO:0000256" key="5">
    <source>
        <dbReference type="ARBA" id="ARBA00022741"/>
    </source>
</evidence>
<organism evidence="12 13">
    <name type="scientific">Microtetraspora fusca</name>
    <dbReference type="NCBI Taxonomy" id="1997"/>
    <lineage>
        <taxon>Bacteria</taxon>
        <taxon>Bacillati</taxon>
        <taxon>Actinomycetota</taxon>
        <taxon>Actinomycetes</taxon>
        <taxon>Streptosporangiales</taxon>
        <taxon>Streptosporangiaceae</taxon>
        <taxon>Microtetraspora</taxon>
    </lineage>
</organism>
<reference evidence="12 13" key="1">
    <citation type="submission" date="2024-10" db="EMBL/GenBank/DDBJ databases">
        <title>The Natural Products Discovery Center: Release of the First 8490 Sequenced Strains for Exploring Actinobacteria Biosynthetic Diversity.</title>
        <authorList>
            <person name="Kalkreuter E."/>
            <person name="Kautsar S.A."/>
            <person name="Yang D."/>
            <person name="Bader C.D."/>
            <person name="Teijaro C.N."/>
            <person name="Fluegel L."/>
            <person name="Davis C.M."/>
            <person name="Simpson J.R."/>
            <person name="Lauterbach L."/>
            <person name="Steele A.D."/>
            <person name="Gui C."/>
            <person name="Meng S."/>
            <person name="Li G."/>
            <person name="Viehrig K."/>
            <person name="Ye F."/>
            <person name="Su P."/>
            <person name="Kiefer A.F."/>
            <person name="Nichols A."/>
            <person name="Cepeda A.J."/>
            <person name="Yan W."/>
            <person name="Fan B."/>
            <person name="Jiang Y."/>
            <person name="Adhikari A."/>
            <person name="Zheng C.-J."/>
            <person name="Schuster L."/>
            <person name="Cowan T.M."/>
            <person name="Smanski M.J."/>
            <person name="Chevrette M.G."/>
            <person name="De Carvalho L.P.S."/>
            <person name="Shen B."/>
        </authorList>
    </citation>
    <scope>NUCLEOTIDE SEQUENCE [LARGE SCALE GENOMIC DNA]</scope>
    <source>
        <strain evidence="12 13">NPDC001281</strain>
    </source>
</reference>
<dbReference type="PANTHER" id="PTHR24421:SF10">
    <property type="entry name" value="NITRATE_NITRITE SENSOR PROTEIN NARQ"/>
    <property type="match status" value="1"/>
</dbReference>
<dbReference type="Gene3D" id="3.30.565.10">
    <property type="entry name" value="Histidine kinase-like ATPase, C-terminal domain"/>
    <property type="match status" value="1"/>
</dbReference>
<keyword evidence="3" id="KW-0597">Phosphoprotein</keyword>
<feature type="transmembrane region" description="Helical" evidence="9">
    <location>
        <begin position="103"/>
        <end position="122"/>
    </location>
</feature>
<dbReference type="Gene3D" id="1.20.5.1930">
    <property type="match status" value="1"/>
</dbReference>
<feature type="transmembrane region" description="Helical" evidence="9">
    <location>
        <begin position="361"/>
        <end position="381"/>
    </location>
</feature>
<keyword evidence="9" id="KW-0812">Transmembrane</keyword>
<dbReference type="EMBL" id="JBIAXI010000033">
    <property type="protein sequence ID" value="MFF4778508.1"/>
    <property type="molecule type" value="Genomic_DNA"/>
</dbReference>
<feature type="domain" description="Histidine kinase/HSP90-like ATPase" evidence="10">
    <location>
        <begin position="249"/>
        <end position="333"/>
    </location>
</feature>
<dbReference type="InterPro" id="IPR036890">
    <property type="entry name" value="HATPase_C_sf"/>
</dbReference>